<proteinExistence type="inferred from homology"/>
<organism evidence="6 7">
    <name type="scientific">Wickerhamomyces mucosus</name>
    <dbReference type="NCBI Taxonomy" id="1378264"/>
    <lineage>
        <taxon>Eukaryota</taxon>
        <taxon>Fungi</taxon>
        <taxon>Dikarya</taxon>
        <taxon>Ascomycota</taxon>
        <taxon>Saccharomycotina</taxon>
        <taxon>Saccharomycetes</taxon>
        <taxon>Phaffomycetales</taxon>
        <taxon>Wickerhamomycetaceae</taxon>
        <taxon>Wickerhamomyces</taxon>
    </lineage>
</organism>
<dbReference type="GO" id="GO:0032259">
    <property type="term" value="P:methylation"/>
    <property type="evidence" value="ECO:0007669"/>
    <property type="project" value="UniProtKB-KW"/>
</dbReference>
<keyword evidence="4" id="KW-0808">Transferase</keyword>
<gene>
    <name evidence="6" type="ORF">WICMUC_000272</name>
</gene>
<comment type="caution">
    <text evidence="6">The sequence shown here is derived from an EMBL/GenBank/DDBJ whole genome shotgun (WGS) entry which is preliminary data.</text>
</comment>
<evidence type="ECO:0000256" key="2">
    <source>
        <dbReference type="ARBA" id="ARBA00012003"/>
    </source>
</evidence>
<dbReference type="EMBL" id="JAEUBF010000103">
    <property type="protein sequence ID" value="KAH3680485.1"/>
    <property type="molecule type" value="Genomic_DNA"/>
</dbReference>
<evidence type="ECO:0000313" key="6">
    <source>
        <dbReference type="EMBL" id="KAH3680485.1"/>
    </source>
</evidence>
<dbReference type="PANTHER" id="PTHR12303">
    <property type="entry name" value="CARNOSINE N-METHYLTRANSFERASE"/>
    <property type="match status" value="1"/>
</dbReference>
<dbReference type="AlphaFoldDB" id="A0A9P8PZM1"/>
<dbReference type="OrthoDB" id="978at2759"/>
<evidence type="ECO:0000256" key="4">
    <source>
        <dbReference type="ARBA" id="ARBA00022679"/>
    </source>
</evidence>
<name>A0A9P8PZM1_9ASCO</name>
<dbReference type="InterPro" id="IPR012901">
    <property type="entry name" value="CARME"/>
</dbReference>
<reference evidence="6" key="2">
    <citation type="submission" date="2021-01" db="EMBL/GenBank/DDBJ databases">
        <authorList>
            <person name="Schikora-Tamarit M.A."/>
        </authorList>
    </citation>
    <scope>NUCLEOTIDE SEQUENCE</scope>
    <source>
        <strain evidence="6">CBS6341</strain>
    </source>
</reference>
<dbReference type="Proteomes" id="UP000769528">
    <property type="component" value="Unassembled WGS sequence"/>
</dbReference>
<dbReference type="SUPFAM" id="SSF53335">
    <property type="entry name" value="S-adenosyl-L-methionine-dependent methyltransferases"/>
    <property type="match status" value="1"/>
</dbReference>
<evidence type="ECO:0000313" key="7">
    <source>
        <dbReference type="Proteomes" id="UP000769528"/>
    </source>
</evidence>
<accession>A0A9P8PZM1</accession>
<dbReference type="PANTHER" id="PTHR12303:SF6">
    <property type="entry name" value="CARNOSINE N-METHYLTRANSFERASE"/>
    <property type="match status" value="1"/>
</dbReference>
<evidence type="ECO:0000256" key="5">
    <source>
        <dbReference type="ARBA" id="ARBA00022691"/>
    </source>
</evidence>
<comment type="similarity">
    <text evidence="1">Belongs to the carnosine N-methyltransferase family.</text>
</comment>
<sequence length="401" mass="47609">MDNSDIEERNALIRALSSFLNYQDYAIKDIIQPRKLKWESLSIEEQSYLQWFPDYIKTLEKCIAINQDFFNEMIEQIAKNWGIEDHPNNWRLMTNYQSYDKVKKLLKQIYREWSEETKIERDQSFVKIIDYLENKYPQIESRQSIKILIPGAGLGRLNFELVSRGFWTQGNEYSYHMLLVSSFILNHSFVANQYQIYPFIHDFSNQLKRNYQTRPIYIPDIHQQTELTNFQQNHPTIDVINLMSMASGSFIDLYGPNDGTISISPHYSKDLTAIQFRDENKENFDFIITNFFIDTSSNIIEYLKAINHSLKQTGDWINFGPLLWHFEDSDDILEIWQDNEKKISPTKGLELTRDDLIQLVKNWFILDVHNSEIDSTYSSDLKKLGNWIYKSEYWIASKKAK</sequence>
<protein>
    <recommendedName>
        <fullName evidence="2">carnosine N-methyltransferase</fullName>
        <ecNumber evidence="2">2.1.1.22</ecNumber>
    </recommendedName>
</protein>
<dbReference type="InterPro" id="IPR029063">
    <property type="entry name" value="SAM-dependent_MTases_sf"/>
</dbReference>
<keyword evidence="3" id="KW-0489">Methyltransferase</keyword>
<dbReference type="SMART" id="SM01296">
    <property type="entry name" value="N2227"/>
    <property type="match status" value="1"/>
</dbReference>
<dbReference type="Pfam" id="PF07942">
    <property type="entry name" value="CARME"/>
    <property type="match status" value="1"/>
</dbReference>
<reference evidence="6" key="1">
    <citation type="journal article" date="2021" name="Open Biol.">
        <title>Shared evolutionary footprints suggest mitochondrial oxidative damage underlies multiple complex I losses in fungi.</title>
        <authorList>
            <person name="Schikora-Tamarit M.A."/>
            <person name="Marcet-Houben M."/>
            <person name="Nosek J."/>
            <person name="Gabaldon T."/>
        </authorList>
    </citation>
    <scope>NUCLEOTIDE SEQUENCE</scope>
    <source>
        <strain evidence="6">CBS6341</strain>
    </source>
</reference>
<evidence type="ECO:0000256" key="3">
    <source>
        <dbReference type="ARBA" id="ARBA00022603"/>
    </source>
</evidence>
<keyword evidence="7" id="KW-1185">Reference proteome</keyword>
<keyword evidence="5" id="KW-0949">S-adenosyl-L-methionine</keyword>
<dbReference type="EC" id="2.1.1.22" evidence="2"/>
<evidence type="ECO:0000256" key="1">
    <source>
        <dbReference type="ARBA" id="ARBA00010086"/>
    </source>
</evidence>
<dbReference type="GO" id="GO:0030735">
    <property type="term" value="F:carnosine N-methyltransferase activity"/>
    <property type="evidence" value="ECO:0007669"/>
    <property type="project" value="UniProtKB-EC"/>
</dbReference>